<evidence type="ECO:0000256" key="4">
    <source>
        <dbReference type="ARBA" id="ARBA00023180"/>
    </source>
</evidence>
<dbReference type="PANTHER" id="PTHR19325:SF575">
    <property type="entry name" value="LOCOMOTION-RELATED PROTEIN HIKARU GENKI"/>
    <property type="match status" value="1"/>
</dbReference>
<evidence type="ECO:0000256" key="1">
    <source>
        <dbReference type="ARBA" id="ARBA00022659"/>
    </source>
</evidence>
<keyword evidence="1 5" id="KW-0768">Sushi</keyword>
<evidence type="ECO:0000256" key="5">
    <source>
        <dbReference type="PROSITE-ProRule" id="PRU00302"/>
    </source>
</evidence>
<dbReference type="SUPFAM" id="SSF57535">
    <property type="entry name" value="Complement control module/SCR domain"/>
    <property type="match status" value="4"/>
</dbReference>
<keyword evidence="8" id="KW-0732">Signal</keyword>
<dbReference type="AlphaFoldDB" id="V5H9T0"/>
<keyword evidence="7" id="KW-0472">Membrane</keyword>
<feature type="domain" description="Sushi" evidence="9">
    <location>
        <begin position="223"/>
        <end position="277"/>
    </location>
</feature>
<name>V5H9T0_IXORI</name>
<sequence>MVAWAPSMPLWLHVLWALLLVPLPPCAGDCDPDQLSDDNLKHTKDYTTQKSFPNGTVHAYRCQNGYQPANERRNATCRGTVWELDTARPLGCHGVGCGAPGGKDSIDHGTFRSYLFTFPNKVEFDCERGYRLHSHDNQLVDSAYGIYCQSNGEWSEPPPKCLAVVCPQPKAVSHGRVETSAGLKYRAVAHYECDGGHRLVGPSSRECQENATWSGAEPVCEEVKCSTPANPPYGHVVVTGTSIDDVIIYKCFADGFTMSSRCLPQGVWSRDPPKCRPDKQQPAPATPTSTSTTPKTTTTTVAPTHCIPLSGPTNGKLFSAEGFGVNSSVIFICNEGYVMRGPSNVTCRPGGVWDPPVAPTCFAPPPWLIILSVCLAGLATLVLCCLGLFYILKRRRRKSPPAQGYRRQIRKPGPYDACTRDEVTRLGKPFPVTSL</sequence>
<feature type="region of interest" description="Disordered" evidence="6">
    <location>
        <begin position="272"/>
        <end position="304"/>
    </location>
</feature>
<feature type="domain" description="Sushi" evidence="9">
    <location>
        <begin position="304"/>
        <end position="363"/>
    </location>
</feature>
<organism evidence="10">
    <name type="scientific">Ixodes ricinus</name>
    <name type="common">Common tick</name>
    <name type="synonym">Acarus ricinus</name>
    <dbReference type="NCBI Taxonomy" id="34613"/>
    <lineage>
        <taxon>Eukaryota</taxon>
        <taxon>Metazoa</taxon>
        <taxon>Ecdysozoa</taxon>
        <taxon>Arthropoda</taxon>
        <taxon>Chelicerata</taxon>
        <taxon>Arachnida</taxon>
        <taxon>Acari</taxon>
        <taxon>Parasitiformes</taxon>
        <taxon>Ixodida</taxon>
        <taxon>Ixodoidea</taxon>
        <taxon>Ixodidae</taxon>
        <taxon>Ixodinae</taxon>
        <taxon>Ixodes</taxon>
    </lineage>
</organism>
<reference evidence="10" key="1">
    <citation type="journal article" date="2015" name="Sci. Rep.">
        <title>Tissue- and time-dependent transcription in Ixodes ricinus salivary glands and midguts when blood feeding on the vertebrate host.</title>
        <authorList>
            <person name="Kotsyfakis M."/>
            <person name="Schwarz A."/>
            <person name="Erhart J."/>
            <person name="Ribeiro J.M."/>
        </authorList>
    </citation>
    <scope>NUCLEOTIDE SEQUENCE</scope>
    <source>
        <tissue evidence="10">Salivary gland and midgut</tissue>
    </source>
</reference>
<keyword evidence="2" id="KW-0677">Repeat</keyword>
<evidence type="ECO:0000313" key="10">
    <source>
        <dbReference type="EMBL" id="JAB71472.1"/>
    </source>
</evidence>
<dbReference type="EMBL" id="GANP01012996">
    <property type="protein sequence ID" value="JAB71472.1"/>
    <property type="molecule type" value="mRNA"/>
</dbReference>
<feature type="chain" id="PRO_5004735484" evidence="8">
    <location>
        <begin position="29"/>
        <end position="435"/>
    </location>
</feature>
<dbReference type="InterPro" id="IPR050350">
    <property type="entry name" value="Compl-Cell_Adhes-Reg"/>
</dbReference>
<dbReference type="Gene3D" id="2.10.70.10">
    <property type="entry name" value="Complement Module, domain 1"/>
    <property type="match status" value="5"/>
</dbReference>
<feature type="signal peptide" evidence="8">
    <location>
        <begin position="1"/>
        <end position="28"/>
    </location>
</feature>
<protein>
    <submittedName>
        <fullName evidence="10">Putative calcium ion binding protein</fullName>
    </submittedName>
</protein>
<feature type="domain" description="Sushi" evidence="9">
    <location>
        <begin position="164"/>
        <end position="222"/>
    </location>
</feature>
<dbReference type="CDD" id="cd00033">
    <property type="entry name" value="CCP"/>
    <property type="match status" value="4"/>
</dbReference>
<dbReference type="PROSITE" id="PS50923">
    <property type="entry name" value="SUSHI"/>
    <property type="match status" value="4"/>
</dbReference>
<feature type="disulfide bond" evidence="5">
    <location>
        <begin position="193"/>
        <end position="220"/>
    </location>
</feature>
<evidence type="ECO:0000256" key="8">
    <source>
        <dbReference type="SAM" id="SignalP"/>
    </source>
</evidence>
<evidence type="ECO:0000259" key="9">
    <source>
        <dbReference type="PROSITE" id="PS50923"/>
    </source>
</evidence>
<accession>V5H9T0</accession>
<keyword evidence="7" id="KW-1133">Transmembrane helix</keyword>
<evidence type="ECO:0000256" key="6">
    <source>
        <dbReference type="SAM" id="MobiDB-lite"/>
    </source>
</evidence>
<feature type="compositionally biased region" description="Low complexity" evidence="6">
    <location>
        <begin position="282"/>
        <end position="304"/>
    </location>
</feature>
<comment type="caution">
    <text evidence="5">Lacks conserved residue(s) required for the propagation of feature annotation.</text>
</comment>
<dbReference type="InterPro" id="IPR035976">
    <property type="entry name" value="Sushi/SCR/CCP_sf"/>
</dbReference>
<evidence type="ECO:0000256" key="2">
    <source>
        <dbReference type="ARBA" id="ARBA00022737"/>
    </source>
</evidence>
<keyword evidence="7" id="KW-0812">Transmembrane</keyword>
<dbReference type="SMART" id="SM00032">
    <property type="entry name" value="CCP"/>
    <property type="match status" value="5"/>
</dbReference>
<feature type="transmembrane region" description="Helical" evidence="7">
    <location>
        <begin position="367"/>
        <end position="392"/>
    </location>
</feature>
<feature type="domain" description="Sushi" evidence="9">
    <location>
        <begin position="95"/>
        <end position="163"/>
    </location>
</feature>
<proteinExistence type="evidence at transcript level"/>
<dbReference type="Pfam" id="PF00084">
    <property type="entry name" value="Sushi"/>
    <property type="match status" value="5"/>
</dbReference>
<keyword evidence="3 5" id="KW-1015">Disulfide bond</keyword>
<dbReference type="PANTHER" id="PTHR19325">
    <property type="entry name" value="COMPLEMENT COMPONENT-RELATED SUSHI DOMAIN-CONTAINING"/>
    <property type="match status" value="1"/>
</dbReference>
<keyword evidence="4" id="KW-0325">Glycoprotein</keyword>
<evidence type="ECO:0000256" key="3">
    <source>
        <dbReference type="ARBA" id="ARBA00023157"/>
    </source>
</evidence>
<evidence type="ECO:0000256" key="7">
    <source>
        <dbReference type="SAM" id="Phobius"/>
    </source>
</evidence>
<dbReference type="InterPro" id="IPR000436">
    <property type="entry name" value="Sushi_SCR_CCP_dom"/>
</dbReference>